<dbReference type="GeneID" id="83177959"/>
<dbReference type="RefSeq" id="XP_058310120.1">
    <property type="nucleotide sequence ID" value="XM_058450658.1"/>
</dbReference>
<name>A0A9W9N2I1_9EURO</name>
<organism evidence="2 3">
    <name type="scientific">Penicillium cinerascens</name>
    <dbReference type="NCBI Taxonomy" id="70096"/>
    <lineage>
        <taxon>Eukaryota</taxon>
        <taxon>Fungi</taxon>
        <taxon>Dikarya</taxon>
        <taxon>Ascomycota</taxon>
        <taxon>Pezizomycotina</taxon>
        <taxon>Eurotiomycetes</taxon>
        <taxon>Eurotiomycetidae</taxon>
        <taxon>Eurotiales</taxon>
        <taxon>Aspergillaceae</taxon>
        <taxon>Penicillium</taxon>
    </lineage>
</organism>
<sequence length="541" mass="60962">MSASTIPAKMAHYAPMTADLSHIPTPREVNAGEVFIARFKNSHKKYRVDIWVGVILPDGFEPGKGLSRRPKGSRPLIQGGAWKTPLRERMYPVYFPGRNTFRWTIFNDLFMLGIRIPFHFNEPSTRSDAKAFRKIFRIAKQHPTLQFWLEMANHETSIKGKSGTEVSIAVPDGYGAMYDGESSDDDGSGDGSYADDLDEPESGDRSANVQATSSSFSASRLIGPFGKRAETQSTSLRFPGETASFPSYSQSNCSGTTQARQGSPEQVFPAVLRRTQLPTFSESSRPRIVQVNSRLKTEDSKDSSAKTSVFDLTLRSALQHVFLQEDDSSEVVEIFREVLQTQDQPEFLQIQSWLRSHEFAPLVVQVNNPPLRAADGNASPNVASRQIGDVMNIHRKYHLAAVSDSTDLQDKIISLGRLYTQARRYEMVQLIDLIRIKLQAAWNSYPGLAQLQPILQVTTMAFSREPVGYKHDNLQKWLIEFIADAHDLFLYDCPSNFWAVMQELPELYSEISKIRTEIHTKSPQRYADIVSLMRSRGIEKV</sequence>
<proteinExistence type="predicted"/>
<accession>A0A9W9N2I1</accession>
<dbReference type="AlphaFoldDB" id="A0A9W9N2I1"/>
<evidence type="ECO:0000313" key="3">
    <source>
        <dbReference type="Proteomes" id="UP001150904"/>
    </source>
</evidence>
<keyword evidence="3" id="KW-1185">Reference proteome</keyword>
<feature type="compositionally biased region" description="Acidic residues" evidence="1">
    <location>
        <begin position="181"/>
        <end position="201"/>
    </location>
</feature>
<feature type="compositionally biased region" description="Polar residues" evidence="1">
    <location>
        <begin position="205"/>
        <end position="215"/>
    </location>
</feature>
<feature type="region of interest" description="Disordered" evidence="1">
    <location>
        <begin position="174"/>
        <end position="215"/>
    </location>
</feature>
<protein>
    <submittedName>
        <fullName evidence="2">Uncharacterized protein</fullName>
    </submittedName>
</protein>
<evidence type="ECO:0000256" key="1">
    <source>
        <dbReference type="SAM" id="MobiDB-lite"/>
    </source>
</evidence>
<dbReference type="Proteomes" id="UP001150904">
    <property type="component" value="Unassembled WGS sequence"/>
</dbReference>
<feature type="compositionally biased region" description="Polar residues" evidence="1">
    <location>
        <begin position="244"/>
        <end position="264"/>
    </location>
</feature>
<gene>
    <name evidence="2" type="ORF">N7498_003596</name>
</gene>
<reference evidence="2" key="2">
    <citation type="journal article" date="2023" name="IMA Fungus">
        <title>Comparative genomic study of the Penicillium genus elucidates a diverse pangenome and 15 lateral gene transfer events.</title>
        <authorList>
            <person name="Petersen C."/>
            <person name="Sorensen T."/>
            <person name="Nielsen M.R."/>
            <person name="Sondergaard T.E."/>
            <person name="Sorensen J.L."/>
            <person name="Fitzpatrick D.A."/>
            <person name="Frisvad J.C."/>
            <person name="Nielsen K.L."/>
        </authorList>
    </citation>
    <scope>NUCLEOTIDE SEQUENCE</scope>
    <source>
        <strain evidence="2">IBT 15544</strain>
    </source>
</reference>
<comment type="caution">
    <text evidence="2">The sequence shown here is derived from an EMBL/GenBank/DDBJ whole genome shotgun (WGS) entry which is preliminary data.</text>
</comment>
<reference evidence="2" key="1">
    <citation type="submission" date="2022-12" db="EMBL/GenBank/DDBJ databases">
        <authorList>
            <person name="Petersen C."/>
        </authorList>
    </citation>
    <scope>NUCLEOTIDE SEQUENCE</scope>
    <source>
        <strain evidence="2">IBT 15544</strain>
    </source>
</reference>
<feature type="region of interest" description="Disordered" evidence="1">
    <location>
        <begin position="230"/>
        <end position="264"/>
    </location>
</feature>
<dbReference type="EMBL" id="JAPQKR010000008">
    <property type="protein sequence ID" value="KAJ5211950.1"/>
    <property type="molecule type" value="Genomic_DNA"/>
</dbReference>
<dbReference type="OrthoDB" id="4227269at2759"/>
<evidence type="ECO:0000313" key="2">
    <source>
        <dbReference type="EMBL" id="KAJ5211950.1"/>
    </source>
</evidence>